<evidence type="ECO:0000256" key="4">
    <source>
        <dbReference type="ARBA" id="ARBA00023157"/>
    </source>
</evidence>
<dbReference type="CDD" id="cd00054">
    <property type="entry name" value="EGF_CA"/>
    <property type="match status" value="3"/>
</dbReference>
<evidence type="ECO:0000256" key="6">
    <source>
        <dbReference type="PROSITE-ProRule" id="PRU00076"/>
    </source>
</evidence>
<dbReference type="PROSITE" id="PS01186">
    <property type="entry name" value="EGF_2"/>
    <property type="match status" value="3"/>
</dbReference>
<keyword evidence="10" id="KW-1185">Reference proteome</keyword>
<evidence type="ECO:0000256" key="5">
    <source>
        <dbReference type="ARBA" id="ARBA00023180"/>
    </source>
</evidence>
<dbReference type="Gene3D" id="6.20.200.20">
    <property type="match status" value="1"/>
</dbReference>
<dbReference type="InterPro" id="IPR001007">
    <property type="entry name" value="VWF_dom"/>
</dbReference>
<feature type="domain" description="EGF-like" evidence="7">
    <location>
        <begin position="435"/>
        <end position="475"/>
    </location>
</feature>
<dbReference type="SMART" id="SM00181">
    <property type="entry name" value="EGF"/>
    <property type="match status" value="6"/>
</dbReference>
<dbReference type="PROSITE" id="PS50026">
    <property type="entry name" value="EGF_3"/>
    <property type="match status" value="5"/>
</dbReference>
<evidence type="ECO:0000259" key="7">
    <source>
        <dbReference type="PROSITE" id="PS50026"/>
    </source>
</evidence>
<dbReference type="Pfam" id="PF07645">
    <property type="entry name" value="EGF_CA"/>
    <property type="match status" value="4"/>
</dbReference>
<feature type="disulfide bond" evidence="6">
    <location>
        <begin position="564"/>
        <end position="574"/>
    </location>
</feature>
<dbReference type="InterPro" id="IPR000742">
    <property type="entry name" value="EGF"/>
</dbReference>
<evidence type="ECO:0000256" key="2">
    <source>
        <dbReference type="ARBA" id="ARBA00022729"/>
    </source>
</evidence>
<feature type="domain" description="EGF-like" evidence="7">
    <location>
        <begin position="476"/>
        <end position="517"/>
    </location>
</feature>
<dbReference type="PROSITE" id="PS50184">
    <property type="entry name" value="VWFC_2"/>
    <property type="match status" value="1"/>
</dbReference>
<reference evidence="9 10" key="1">
    <citation type="journal article" date="2016" name="Nat. Commun.">
        <title>Extremotolerant tardigrade genome and improved radiotolerance of human cultured cells by tardigrade-unique protein.</title>
        <authorList>
            <person name="Hashimoto T."/>
            <person name="Horikawa D.D."/>
            <person name="Saito Y."/>
            <person name="Kuwahara H."/>
            <person name="Kozuka-Hata H."/>
            <person name="Shin-I T."/>
            <person name="Minakuchi Y."/>
            <person name="Ohishi K."/>
            <person name="Motoyama A."/>
            <person name="Aizu T."/>
            <person name="Enomoto A."/>
            <person name="Kondo K."/>
            <person name="Tanaka S."/>
            <person name="Hara Y."/>
            <person name="Koshikawa S."/>
            <person name="Sagara H."/>
            <person name="Miura T."/>
            <person name="Yokobori S."/>
            <person name="Miyagawa K."/>
            <person name="Suzuki Y."/>
            <person name="Kubo T."/>
            <person name="Oyama M."/>
            <person name="Kohara Y."/>
            <person name="Fujiyama A."/>
            <person name="Arakawa K."/>
            <person name="Katayama T."/>
            <person name="Toyoda A."/>
            <person name="Kunieda T."/>
        </authorList>
    </citation>
    <scope>NUCLEOTIDE SEQUENCE [LARGE SCALE GENOMIC DNA]</scope>
    <source>
        <strain evidence="9 10">YOKOZUNA-1</strain>
    </source>
</reference>
<evidence type="ECO:0000256" key="1">
    <source>
        <dbReference type="ARBA" id="ARBA00022536"/>
    </source>
</evidence>
<accession>A0A1D1V777</accession>
<dbReference type="STRING" id="947166.A0A1D1V777"/>
<feature type="domain" description="EGF-like" evidence="7">
    <location>
        <begin position="521"/>
        <end position="561"/>
    </location>
</feature>
<dbReference type="Proteomes" id="UP000186922">
    <property type="component" value="Unassembled WGS sequence"/>
</dbReference>
<proteinExistence type="predicted"/>
<dbReference type="SUPFAM" id="SSF57603">
    <property type="entry name" value="FnI-like domain"/>
    <property type="match status" value="2"/>
</dbReference>
<dbReference type="EMBL" id="BDGG01000004">
    <property type="protein sequence ID" value="GAU97526.1"/>
    <property type="molecule type" value="Genomic_DNA"/>
</dbReference>
<evidence type="ECO:0000313" key="10">
    <source>
        <dbReference type="Proteomes" id="UP000186922"/>
    </source>
</evidence>
<dbReference type="InterPro" id="IPR051586">
    <property type="entry name" value="PKC-binding_NELL"/>
</dbReference>
<dbReference type="Gene3D" id="2.10.25.10">
    <property type="entry name" value="Laminin"/>
    <property type="match status" value="5"/>
</dbReference>
<dbReference type="OrthoDB" id="6516201at2759"/>
<protein>
    <recommendedName>
        <fullName evidence="11">VWFC domain-containing protein</fullName>
    </recommendedName>
</protein>
<comment type="caution">
    <text evidence="9">The sequence shown here is derived from an EMBL/GenBank/DDBJ whole genome shotgun (WGS) entry which is preliminary data.</text>
</comment>
<keyword evidence="5" id="KW-0325">Glycoprotein</keyword>
<sequence length="891" mass="98575">MELPVLYSHTVIDEGSETHVPYVEVDLLPLKPLANNNKTAQWRKEGDENKTSVNRMSREILLVGEYGEVHEGAIRQIQEVLRQNGSRVELTVQLTVQQTVNSTGTLIDLTVDSTRILELVTLGQSNEVRVYYGPVSPSGNASFPLCRIPGVQLADNKIHTLTMTLSARAVHFRMDCQKLAQCPFSPELLNGLQRKDLSLWIGQRHRSENSIPTHETNAEPFKGRLRDVKARIGQTTDGCPSTTAAVQPYRSRPSAELSELIQGATYHRSPIDTVVTPQQYVSRLLDVIKRVRILEDRLDKRCHRSDDSVMKEDQVWINGCSQCQCKNGLAVCSKFDCAEACASGFSMPNECCAPCPVKKPTECRHMNGTYAINQTFLEWSPRGRGLCFHYQCTENGTVMLISTNQRSANCPTLSCAADQQVLEKETCCPICLPTANERCGTSDRCHADAVCSLDLNHNLRCKCKEGFVGNGTQCRDYNECTESANKDLCHANAVCVNTLGGFRCDCKSPGFVHETSKICRDIDECALRTDRCHANGKCLNTEGSYNCQCLPGYKGDGFNCTPICEPECQNGGYCFAPNTCACTGGFFGPECQVDVDECAFGIAGCLDNSLCINIPGSFFCQCLPGFKAVNPNSNRPLCQDVDECSTGAYKCPSSSRCQNIKGSWKCVCEAGKVCDLSCPELKHVSYNNGRGRERCNTCSCQDGVVRCDQPMKCNCNSRLSNYAYEDMCCPQCNTRQDPPSCFDSISNLTYPEGSHWFEDCKSCECLSGQMVCKPYTCPPVQCENPVKSLDISCCPLCPSDLRSFRDGPSLDSCLQSLPHKKPSPIKFGCEAENSEVRSFFDEWSSGFNLCELCDCHQDGRICCAVQNDCPNKLTHAHLSNLPWPRVRRAVS</sequence>
<dbReference type="PROSITE" id="PS01208">
    <property type="entry name" value="VWFC_1"/>
    <property type="match status" value="1"/>
</dbReference>
<dbReference type="Gene3D" id="2.60.120.200">
    <property type="match status" value="1"/>
</dbReference>
<dbReference type="PROSITE" id="PS00010">
    <property type="entry name" value="ASX_HYDROXYL"/>
    <property type="match status" value="3"/>
</dbReference>
<dbReference type="SUPFAM" id="SSF57196">
    <property type="entry name" value="EGF/Laminin"/>
    <property type="match status" value="1"/>
</dbReference>
<keyword evidence="3" id="KW-0677">Repeat</keyword>
<keyword evidence="4 6" id="KW-1015">Disulfide bond</keyword>
<feature type="domain" description="EGF-like" evidence="7">
    <location>
        <begin position="562"/>
        <end position="592"/>
    </location>
</feature>
<dbReference type="SUPFAM" id="SSF49899">
    <property type="entry name" value="Concanavalin A-like lectins/glucanases"/>
    <property type="match status" value="1"/>
</dbReference>
<comment type="caution">
    <text evidence="6">Lacks conserved residue(s) required for the propagation of feature annotation.</text>
</comment>
<dbReference type="InterPro" id="IPR000152">
    <property type="entry name" value="EGF-type_Asp/Asn_hydroxyl_site"/>
</dbReference>
<feature type="domain" description="EGF-like" evidence="7">
    <location>
        <begin position="594"/>
        <end position="632"/>
    </location>
</feature>
<dbReference type="InterPro" id="IPR009030">
    <property type="entry name" value="Growth_fac_rcpt_cys_sf"/>
</dbReference>
<evidence type="ECO:0000313" key="9">
    <source>
        <dbReference type="EMBL" id="GAU97526.1"/>
    </source>
</evidence>
<feature type="disulfide bond" evidence="6">
    <location>
        <begin position="582"/>
        <end position="591"/>
    </location>
</feature>
<dbReference type="GO" id="GO:0005509">
    <property type="term" value="F:calcium ion binding"/>
    <property type="evidence" value="ECO:0007669"/>
    <property type="project" value="InterPro"/>
</dbReference>
<gene>
    <name evidence="9" type="primary">RvY_08804-1</name>
    <name evidence="9" type="synonym">RvY_08804.1</name>
    <name evidence="9" type="ORF">RvY_08804</name>
</gene>
<dbReference type="InterPro" id="IPR001881">
    <property type="entry name" value="EGF-like_Ca-bd_dom"/>
</dbReference>
<dbReference type="AlphaFoldDB" id="A0A1D1V777"/>
<dbReference type="GO" id="GO:0005615">
    <property type="term" value="C:extracellular space"/>
    <property type="evidence" value="ECO:0007669"/>
    <property type="project" value="TreeGrafter"/>
</dbReference>
<dbReference type="SMART" id="SM00214">
    <property type="entry name" value="VWC"/>
    <property type="match status" value="2"/>
</dbReference>
<feature type="domain" description="VWFC" evidence="8">
    <location>
        <begin position="739"/>
        <end position="798"/>
    </location>
</feature>
<dbReference type="PROSITE" id="PS00022">
    <property type="entry name" value="EGF_1"/>
    <property type="match status" value="1"/>
</dbReference>
<evidence type="ECO:0000259" key="8">
    <source>
        <dbReference type="PROSITE" id="PS50184"/>
    </source>
</evidence>
<dbReference type="SMART" id="SM00179">
    <property type="entry name" value="EGF_CA"/>
    <property type="match status" value="4"/>
</dbReference>
<dbReference type="InterPro" id="IPR049883">
    <property type="entry name" value="NOTCH1_EGF-like"/>
</dbReference>
<dbReference type="PANTHER" id="PTHR24042:SF8">
    <property type="match status" value="1"/>
</dbReference>
<organism evidence="9 10">
    <name type="scientific">Ramazzottius varieornatus</name>
    <name type="common">Water bear</name>
    <name type="synonym">Tardigrade</name>
    <dbReference type="NCBI Taxonomy" id="947166"/>
    <lineage>
        <taxon>Eukaryota</taxon>
        <taxon>Metazoa</taxon>
        <taxon>Ecdysozoa</taxon>
        <taxon>Tardigrada</taxon>
        <taxon>Eutardigrada</taxon>
        <taxon>Parachela</taxon>
        <taxon>Hypsibioidea</taxon>
        <taxon>Ramazzottiidae</taxon>
        <taxon>Ramazzottius</taxon>
    </lineage>
</organism>
<keyword evidence="2" id="KW-0732">Signal</keyword>
<name>A0A1D1V777_RAMVA</name>
<dbReference type="SUPFAM" id="SSF57184">
    <property type="entry name" value="Growth factor receptor domain"/>
    <property type="match status" value="2"/>
</dbReference>
<evidence type="ECO:0000256" key="3">
    <source>
        <dbReference type="ARBA" id="ARBA00022737"/>
    </source>
</evidence>
<dbReference type="GO" id="GO:0008201">
    <property type="term" value="F:heparin binding"/>
    <property type="evidence" value="ECO:0007669"/>
    <property type="project" value="TreeGrafter"/>
</dbReference>
<dbReference type="InterPro" id="IPR013320">
    <property type="entry name" value="ConA-like_dom_sf"/>
</dbReference>
<keyword evidence="1 6" id="KW-0245">EGF-like domain</keyword>
<dbReference type="PANTHER" id="PTHR24042">
    <property type="entry name" value="NEL HOMOLOG"/>
    <property type="match status" value="1"/>
</dbReference>
<evidence type="ECO:0008006" key="11">
    <source>
        <dbReference type="Google" id="ProtNLM"/>
    </source>
</evidence>
<dbReference type="Pfam" id="PF00093">
    <property type="entry name" value="VWC"/>
    <property type="match status" value="1"/>
</dbReference>
<dbReference type="FunFam" id="2.10.25.10:FF:000038">
    <property type="entry name" value="Fibrillin 2"/>
    <property type="match status" value="3"/>
</dbReference>